<keyword evidence="3" id="KW-0812">Transmembrane</keyword>
<dbReference type="Pfam" id="PF03816">
    <property type="entry name" value="LytR_cpsA_psr"/>
    <property type="match status" value="1"/>
</dbReference>
<dbReference type="PANTHER" id="PTHR33392">
    <property type="entry name" value="POLYISOPRENYL-TEICHOIC ACID--PEPTIDOGLYCAN TEICHOIC ACID TRANSFERASE TAGU"/>
    <property type="match status" value="1"/>
</dbReference>
<organism evidence="4 5">
    <name type="scientific">Clavibacter capsici</name>
    <dbReference type="NCBI Taxonomy" id="1874630"/>
    <lineage>
        <taxon>Bacteria</taxon>
        <taxon>Bacillati</taxon>
        <taxon>Actinomycetota</taxon>
        <taxon>Actinomycetes</taxon>
        <taxon>Micrococcales</taxon>
        <taxon>Microbacteriaceae</taxon>
        <taxon>Clavibacter</taxon>
    </lineage>
</organism>
<evidence type="ECO:0000313" key="5">
    <source>
        <dbReference type="Proteomes" id="UP000503164"/>
    </source>
</evidence>
<dbReference type="Proteomes" id="UP000503164">
    <property type="component" value="Chromosome"/>
</dbReference>
<dbReference type="Gene3D" id="3.40.630.190">
    <property type="entry name" value="LCP protein"/>
    <property type="match status" value="1"/>
</dbReference>
<sequence>MSDAPLRPRRTATPPVIARHGRLGRPSAVRTLLLGTALTLVVIMVSGLSVATIALADLNRSVQANTVDISDGTEQTTVGVGALDGGFNVLLAGSDTRQGQGDGYGKTDGALNDVNMVLHVSADHSQATVVSLPRDMVVPIPACARSDGSGTAPAMSAAPLNTALSDGGLPCVAKTVAQFTGLDIPYAALIEFNGVIEMSNAVGGVPVCLASPLKDKRTDLDLPAGVTPLQGKEALQFLRTRHAVGDGSDLARISNQQVFLSALVRTMKQSSTLSDPTRVYGLAKAAVDNMQRSTSLDYQTMASMALALKDIPLEQVHFVQYPGTTAGTGVYAGKVQPLKTDGDQLMQLLKADAPFEVKAGNTGLGAVAEKPAGSTPAPSASSPAAGAPAAGGSTPDPSAPTVLPEAVTGTDAGTVTCSKAFK</sequence>
<name>A0A0M5JXA3_9MICO</name>
<dbReference type="KEGG" id="ccap:AES38_02060"/>
<keyword evidence="3" id="KW-1133">Transmembrane helix</keyword>
<comment type="similarity">
    <text evidence="1">Belongs to the LytR/CpsA/Psr (LCP) family.</text>
</comment>
<feature type="compositionally biased region" description="Polar residues" evidence="2">
    <location>
        <begin position="411"/>
        <end position="422"/>
    </location>
</feature>
<dbReference type="RefSeq" id="WP_053775616.1">
    <property type="nucleotide sequence ID" value="NZ_CP012573.1"/>
</dbReference>
<reference evidence="4 5" key="1">
    <citation type="journal article" date="2020" name="Mol. Plant Pathol.">
        <title>Plasmid composition and the chpG gene determine the virulence level of Clavibacter capsici natural isolates in pepper.</title>
        <authorList>
            <person name="Hwang I.S."/>
            <person name="Lee H.M."/>
            <person name="Oh E.J."/>
            <person name="Lee S."/>
            <person name="Heu S."/>
            <person name="Oh C.S."/>
        </authorList>
    </citation>
    <scope>NUCLEOTIDE SEQUENCE [LARGE SCALE GENOMIC DNA]</scope>
    <source>
        <strain evidence="4 5">1101</strain>
    </source>
</reference>
<gene>
    <name evidence="4" type="ORF">GW570_02065</name>
</gene>
<proteinExistence type="inferred from homology"/>
<evidence type="ECO:0000256" key="1">
    <source>
        <dbReference type="ARBA" id="ARBA00006068"/>
    </source>
</evidence>
<accession>A0A0M5JXA3</accession>
<dbReference type="AlphaFoldDB" id="A0A0M5JXA3"/>
<keyword evidence="5" id="KW-1185">Reference proteome</keyword>
<dbReference type="PANTHER" id="PTHR33392:SF6">
    <property type="entry name" value="POLYISOPRENYL-TEICHOIC ACID--PEPTIDOGLYCAN TEICHOIC ACID TRANSFERASE TAGU"/>
    <property type="match status" value="1"/>
</dbReference>
<protein>
    <submittedName>
        <fullName evidence="4">LytR family transcriptional regulator</fullName>
    </submittedName>
</protein>
<evidence type="ECO:0000313" key="4">
    <source>
        <dbReference type="EMBL" id="QIS43964.1"/>
    </source>
</evidence>
<feature type="transmembrane region" description="Helical" evidence="3">
    <location>
        <begin position="32"/>
        <end position="56"/>
    </location>
</feature>
<dbReference type="NCBIfam" id="TIGR00350">
    <property type="entry name" value="lytR_cpsA_psr"/>
    <property type="match status" value="1"/>
</dbReference>
<keyword evidence="3" id="KW-0472">Membrane</keyword>
<feature type="region of interest" description="Disordered" evidence="2">
    <location>
        <begin position="366"/>
        <end position="422"/>
    </location>
</feature>
<feature type="compositionally biased region" description="Low complexity" evidence="2">
    <location>
        <begin position="371"/>
        <end position="400"/>
    </location>
</feature>
<evidence type="ECO:0000256" key="3">
    <source>
        <dbReference type="SAM" id="Phobius"/>
    </source>
</evidence>
<dbReference type="InterPro" id="IPR004474">
    <property type="entry name" value="LytR_CpsA_psr"/>
</dbReference>
<evidence type="ECO:0000256" key="2">
    <source>
        <dbReference type="SAM" id="MobiDB-lite"/>
    </source>
</evidence>
<dbReference type="InterPro" id="IPR050922">
    <property type="entry name" value="LytR/CpsA/Psr_CW_biosynth"/>
</dbReference>
<dbReference type="EMBL" id="CP048049">
    <property type="protein sequence ID" value="QIS43964.1"/>
    <property type="molecule type" value="Genomic_DNA"/>
</dbReference>